<evidence type="ECO:0000256" key="6">
    <source>
        <dbReference type="ARBA" id="ARBA00023040"/>
    </source>
</evidence>
<dbReference type="EMBL" id="JARQZJ010000006">
    <property type="protein sequence ID" value="KAK9871562.1"/>
    <property type="molecule type" value="Genomic_DNA"/>
</dbReference>
<keyword evidence="5" id="KW-0472">Membrane</keyword>
<comment type="similarity">
    <text evidence="2">Belongs to the G-protein coupled receptor 2 family. Mth subfamily.</text>
</comment>
<comment type="caution">
    <text evidence="10">The sequence shown here is derived from an EMBL/GenBank/DDBJ whole genome shotgun (WGS) entry which is preliminary data.</text>
</comment>
<evidence type="ECO:0000256" key="9">
    <source>
        <dbReference type="SAM" id="SignalP"/>
    </source>
</evidence>
<evidence type="ECO:0000256" key="1">
    <source>
        <dbReference type="ARBA" id="ARBA00004127"/>
    </source>
</evidence>
<dbReference type="InterPro" id="IPR023311">
    <property type="entry name" value="Methusela_ecto_dom_2"/>
</dbReference>
<dbReference type="AlphaFoldDB" id="A0AAW1TTY6"/>
<dbReference type="Proteomes" id="UP001431783">
    <property type="component" value="Unassembled WGS sequence"/>
</dbReference>
<evidence type="ECO:0000256" key="4">
    <source>
        <dbReference type="ARBA" id="ARBA00022729"/>
    </source>
</evidence>
<keyword evidence="5" id="KW-1133">Transmembrane helix</keyword>
<protein>
    <recommendedName>
        <fullName evidence="12">Methuselah N-terminal domain-containing protein</fullName>
    </recommendedName>
</protein>
<evidence type="ECO:0008006" key="12">
    <source>
        <dbReference type="Google" id="ProtNLM"/>
    </source>
</evidence>
<organism evidence="10 11">
    <name type="scientific">Henosepilachna vigintioctopunctata</name>
    <dbReference type="NCBI Taxonomy" id="420089"/>
    <lineage>
        <taxon>Eukaryota</taxon>
        <taxon>Metazoa</taxon>
        <taxon>Ecdysozoa</taxon>
        <taxon>Arthropoda</taxon>
        <taxon>Hexapoda</taxon>
        <taxon>Insecta</taxon>
        <taxon>Pterygota</taxon>
        <taxon>Neoptera</taxon>
        <taxon>Endopterygota</taxon>
        <taxon>Coleoptera</taxon>
        <taxon>Polyphaga</taxon>
        <taxon>Cucujiformia</taxon>
        <taxon>Coccinelloidea</taxon>
        <taxon>Coccinellidae</taxon>
        <taxon>Epilachninae</taxon>
        <taxon>Epilachnini</taxon>
        <taxon>Henosepilachna</taxon>
    </lineage>
</organism>
<evidence type="ECO:0000256" key="7">
    <source>
        <dbReference type="ARBA" id="ARBA00023170"/>
    </source>
</evidence>
<reference evidence="10 11" key="1">
    <citation type="submission" date="2023-03" db="EMBL/GenBank/DDBJ databases">
        <title>Genome insight into feeding habits of ladybird beetles.</title>
        <authorList>
            <person name="Li H.-S."/>
            <person name="Huang Y.-H."/>
            <person name="Pang H."/>
        </authorList>
    </citation>
    <scope>NUCLEOTIDE SEQUENCE [LARGE SCALE GENOMIC DNA]</scope>
    <source>
        <strain evidence="10">SYSU_2023b</strain>
        <tissue evidence="10">Whole body</tissue>
    </source>
</reference>
<keyword evidence="6" id="KW-0297">G-protein coupled receptor</keyword>
<evidence type="ECO:0000256" key="3">
    <source>
        <dbReference type="ARBA" id="ARBA00022692"/>
    </source>
</evidence>
<keyword evidence="7" id="KW-0675">Receptor</keyword>
<dbReference type="Gene3D" id="2.170.180.11">
    <property type="entry name" value="Methuselah ectodomain, domain 2"/>
    <property type="match status" value="1"/>
</dbReference>
<evidence type="ECO:0000313" key="11">
    <source>
        <dbReference type="Proteomes" id="UP001431783"/>
    </source>
</evidence>
<feature type="chain" id="PRO_5044024986" description="Methuselah N-terminal domain-containing protein" evidence="9">
    <location>
        <begin position="23"/>
        <end position="190"/>
    </location>
</feature>
<keyword evidence="3" id="KW-0812">Transmembrane</keyword>
<dbReference type="GO" id="GO:0004930">
    <property type="term" value="F:G protein-coupled receptor activity"/>
    <property type="evidence" value="ECO:0007669"/>
    <property type="project" value="UniProtKB-KW"/>
</dbReference>
<accession>A0AAW1TTY6</accession>
<comment type="subcellular location">
    <subcellularLocation>
        <location evidence="1">Endomembrane system</location>
        <topology evidence="1">Multi-pass membrane protein</topology>
    </subcellularLocation>
</comment>
<dbReference type="GO" id="GO:0012505">
    <property type="term" value="C:endomembrane system"/>
    <property type="evidence" value="ECO:0007669"/>
    <property type="project" value="UniProtKB-SubCell"/>
</dbReference>
<sequence length="190" mass="22618">MWRRCLIYISLNLIVLVCSIDSNDFMCHKIYHKEDLVWNNGFLYNKNNSKPIDDTDFISCLCKFRSCLVKCCKSSEIMINSLCSKDDRILDIKPYLLGSNDSKQQYLLKTRKIQGFLLDPELEPLYTFNFTKDGLLYLGDQEDFDNKYFSNNEYCVDIFKDPDIDYKVRVLFSPEETEEENYVYKRMGKW</sequence>
<evidence type="ECO:0000256" key="2">
    <source>
        <dbReference type="ARBA" id="ARBA00008979"/>
    </source>
</evidence>
<evidence type="ECO:0000313" key="10">
    <source>
        <dbReference type="EMBL" id="KAK9871562.1"/>
    </source>
</evidence>
<keyword evidence="4 9" id="KW-0732">Signal</keyword>
<name>A0AAW1TTY6_9CUCU</name>
<gene>
    <name evidence="10" type="ORF">WA026_012943</name>
</gene>
<feature type="signal peptide" evidence="9">
    <location>
        <begin position="1"/>
        <end position="22"/>
    </location>
</feature>
<proteinExistence type="inferred from homology"/>
<keyword evidence="11" id="KW-1185">Reference proteome</keyword>
<keyword evidence="8" id="KW-0807">Transducer</keyword>
<evidence type="ECO:0000256" key="8">
    <source>
        <dbReference type="ARBA" id="ARBA00023224"/>
    </source>
</evidence>
<dbReference type="SUPFAM" id="SSF63877">
    <property type="entry name" value="Methuselah ectodomain"/>
    <property type="match status" value="1"/>
</dbReference>
<dbReference type="InterPro" id="IPR036272">
    <property type="entry name" value="Methuselah_N_sf"/>
</dbReference>
<evidence type="ECO:0000256" key="5">
    <source>
        <dbReference type="ARBA" id="ARBA00022989"/>
    </source>
</evidence>